<dbReference type="AlphaFoldDB" id="A0AAD2HY56"/>
<accession>A0AAD2HY56</accession>
<reference evidence="7" key="1">
    <citation type="submission" date="2023-11" db="EMBL/GenBank/DDBJ databases">
        <authorList>
            <person name="De Vega J J."/>
            <person name="De Vega J J."/>
        </authorList>
    </citation>
    <scope>NUCLEOTIDE SEQUENCE</scope>
</reference>
<dbReference type="GO" id="GO:0000981">
    <property type="term" value="F:DNA-binding transcription factor activity, RNA polymerase II-specific"/>
    <property type="evidence" value="ECO:0007669"/>
    <property type="project" value="InterPro"/>
</dbReference>
<dbReference type="CDD" id="cd12148">
    <property type="entry name" value="fungal_TF_MHR"/>
    <property type="match status" value="1"/>
</dbReference>
<dbReference type="InterPro" id="IPR036864">
    <property type="entry name" value="Zn2-C6_fun-type_DNA-bd_sf"/>
</dbReference>
<evidence type="ECO:0000256" key="5">
    <source>
        <dbReference type="SAM" id="MobiDB-lite"/>
    </source>
</evidence>
<feature type="region of interest" description="Disordered" evidence="5">
    <location>
        <begin position="1"/>
        <end position="22"/>
    </location>
</feature>
<dbReference type="GO" id="GO:0008270">
    <property type="term" value="F:zinc ion binding"/>
    <property type="evidence" value="ECO:0007669"/>
    <property type="project" value="InterPro"/>
</dbReference>
<evidence type="ECO:0000313" key="8">
    <source>
        <dbReference type="Proteomes" id="UP001295794"/>
    </source>
</evidence>
<keyword evidence="8" id="KW-1185">Reference proteome</keyword>
<evidence type="ECO:0000256" key="3">
    <source>
        <dbReference type="ARBA" id="ARBA00023125"/>
    </source>
</evidence>
<evidence type="ECO:0000256" key="1">
    <source>
        <dbReference type="ARBA" id="ARBA00004123"/>
    </source>
</evidence>
<dbReference type="PANTHER" id="PTHR46910:SF3">
    <property type="entry name" value="HALOTOLERANCE PROTEIN 9-RELATED"/>
    <property type="match status" value="1"/>
</dbReference>
<keyword evidence="2" id="KW-0479">Metal-binding</keyword>
<dbReference type="InterPro" id="IPR007219">
    <property type="entry name" value="XnlR_reg_dom"/>
</dbReference>
<evidence type="ECO:0000259" key="6">
    <source>
        <dbReference type="SMART" id="SM00906"/>
    </source>
</evidence>
<organism evidence="7 8">
    <name type="scientific">Mycena citricolor</name>
    <dbReference type="NCBI Taxonomy" id="2018698"/>
    <lineage>
        <taxon>Eukaryota</taxon>
        <taxon>Fungi</taxon>
        <taxon>Dikarya</taxon>
        <taxon>Basidiomycota</taxon>
        <taxon>Agaricomycotina</taxon>
        <taxon>Agaricomycetes</taxon>
        <taxon>Agaricomycetidae</taxon>
        <taxon>Agaricales</taxon>
        <taxon>Marasmiineae</taxon>
        <taxon>Mycenaceae</taxon>
        <taxon>Mycena</taxon>
    </lineage>
</organism>
<dbReference type="InterPro" id="IPR050987">
    <property type="entry name" value="AtrR-like"/>
</dbReference>
<evidence type="ECO:0000256" key="4">
    <source>
        <dbReference type="ARBA" id="ARBA00023242"/>
    </source>
</evidence>
<dbReference type="GO" id="GO:0005634">
    <property type="term" value="C:nucleus"/>
    <property type="evidence" value="ECO:0007669"/>
    <property type="project" value="UniProtKB-SubCell"/>
</dbReference>
<gene>
    <name evidence="7" type="ORF">MYCIT1_LOCUS36955</name>
</gene>
<evidence type="ECO:0000313" key="7">
    <source>
        <dbReference type="EMBL" id="CAK5284002.1"/>
    </source>
</evidence>
<dbReference type="InterPro" id="IPR001138">
    <property type="entry name" value="Zn2Cys6_DnaBD"/>
</dbReference>
<dbReference type="Proteomes" id="UP001295794">
    <property type="component" value="Unassembled WGS sequence"/>
</dbReference>
<dbReference type="SMART" id="SM00906">
    <property type="entry name" value="Fungal_trans"/>
    <property type="match status" value="1"/>
</dbReference>
<dbReference type="Pfam" id="PF04082">
    <property type="entry name" value="Fungal_trans"/>
    <property type="match status" value="1"/>
</dbReference>
<sequence length="756" mass="85823">MPSDGESSNDLENTARPTPSRSCDLCRKRKGVCSFQDVAETHLFKCAVRCDGPNKEGGHCTLCTNLKLTCTYLDPVKKRGPNMEELRQEIRTLKAKLRSLSLCPVCSRLINDWDIGPPPPATPVPKRRRSRESPLGEETESRVEDPLGCISEEPSVDGQRVEKMYFGPVSSMALAHLAVVKKGKHHGRPQFQTRSFWDVQPWERHSYTQFPAYKFPDPDLIYKLVSLYFARIQPTFQLLHQPSFEELLAEGRQYHDPQFGALLLAVLAVASRLSDDVRVLCNGYSLLSSGWPFFSQIRSPPMIPGPSVHTVQSYALMALYSLGISMPELSWFYIGLATRFLQHRGEHQRKRKMDQLNASDEQWNRAFWTTFDLDRVVNSVFGLPTGLHLNECDADLPLEVDDQYWSKGFTQPAAVPSRLTFFALQVRLSIVSDGVEFVDIIVHPDDEILGDANRLYTKAKATQTSSEIRNVQAVIEQLDFAMQSWLGSVPEDLQWNSTHPDPDSEFFDQACCLRMAFLYVQLVIHRPYIHREEVSGSPSLSICMSTARDLIEAADVWITTRQQAPGMSGIFTHHVFFAAIMLIVTHIGDQPDEMAQDRPYIEKTLGILEFGSARYAGSDLWCLGQSSAAPRWQSSGRFWDMISEFKHYFQEPTPEAEISTTSTQDVDTQTFLSSPASRDAHLEPGAFLDSQTLEQMLASDPVGYTLPFYDTWSDHEMDEYQHQSGLAQWEQNLDSTRDHWDQIWLAYEPINTSAFY</sequence>
<feature type="compositionally biased region" description="Polar residues" evidence="5">
    <location>
        <begin position="1"/>
        <end position="21"/>
    </location>
</feature>
<keyword evidence="4" id="KW-0539">Nucleus</keyword>
<dbReference type="PANTHER" id="PTHR46910">
    <property type="entry name" value="TRANSCRIPTION FACTOR PDR1"/>
    <property type="match status" value="1"/>
</dbReference>
<protein>
    <recommendedName>
        <fullName evidence="6">Xylanolytic transcriptional activator regulatory domain-containing protein</fullName>
    </recommendedName>
</protein>
<comment type="caution">
    <text evidence="7">The sequence shown here is derived from an EMBL/GenBank/DDBJ whole genome shotgun (WGS) entry which is preliminary data.</text>
</comment>
<dbReference type="GO" id="GO:0003677">
    <property type="term" value="F:DNA binding"/>
    <property type="evidence" value="ECO:0007669"/>
    <property type="project" value="UniProtKB-KW"/>
</dbReference>
<feature type="compositionally biased region" description="Basic and acidic residues" evidence="5">
    <location>
        <begin position="131"/>
        <end position="144"/>
    </location>
</feature>
<dbReference type="Gene3D" id="4.10.240.10">
    <property type="entry name" value="Zn(2)-C6 fungal-type DNA-binding domain"/>
    <property type="match status" value="1"/>
</dbReference>
<name>A0AAD2HY56_9AGAR</name>
<comment type="subcellular location">
    <subcellularLocation>
        <location evidence="1">Nucleus</location>
    </subcellularLocation>
</comment>
<keyword evidence="3" id="KW-0238">DNA-binding</keyword>
<dbReference type="GO" id="GO:0006351">
    <property type="term" value="P:DNA-templated transcription"/>
    <property type="evidence" value="ECO:0007669"/>
    <property type="project" value="InterPro"/>
</dbReference>
<dbReference type="CDD" id="cd00067">
    <property type="entry name" value="GAL4"/>
    <property type="match status" value="1"/>
</dbReference>
<evidence type="ECO:0000256" key="2">
    <source>
        <dbReference type="ARBA" id="ARBA00022723"/>
    </source>
</evidence>
<feature type="region of interest" description="Disordered" evidence="5">
    <location>
        <begin position="117"/>
        <end position="144"/>
    </location>
</feature>
<proteinExistence type="predicted"/>
<feature type="domain" description="Xylanolytic transcriptional activator regulatory" evidence="6">
    <location>
        <begin position="330"/>
        <end position="403"/>
    </location>
</feature>
<dbReference type="EMBL" id="CAVNYO010000478">
    <property type="protein sequence ID" value="CAK5284002.1"/>
    <property type="molecule type" value="Genomic_DNA"/>
</dbReference>